<accession>A0ABY3YNY5</accession>
<dbReference type="PROSITE" id="PS50853">
    <property type="entry name" value="FN3"/>
    <property type="match status" value="2"/>
</dbReference>
<feature type="domain" description="Fibronectin type-III" evidence="3">
    <location>
        <begin position="119"/>
        <end position="207"/>
    </location>
</feature>
<dbReference type="SMART" id="SM00060">
    <property type="entry name" value="FN3"/>
    <property type="match status" value="4"/>
</dbReference>
<dbReference type="RefSeq" id="WP_242937687.1">
    <property type="nucleotide sequence ID" value="NZ_CP094326.1"/>
</dbReference>
<name>A0ABY3YNY5_9FLAO</name>
<dbReference type="CDD" id="cd00063">
    <property type="entry name" value="FN3"/>
    <property type="match status" value="2"/>
</dbReference>
<dbReference type="InterPro" id="IPR003961">
    <property type="entry name" value="FN3_dom"/>
</dbReference>
<evidence type="ECO:0000259" key="3">
    <source>
        <dbReference type="PROSITE" id="PS50853"/>
    </source>
</evidence>
<dbReference type="Gene3D" id="2.60.40.10">
    <property type="entry name" value="Immunoglobulins"/>
    <property type="match status" value="3"/>
</dbReference>
<dbReference type="PANTHER" id="PTHR46708:SF2">
    <property type="entry name" value="FIBRONECTIN TYPE-III DOMAIN-CONTAINING PROTEIN"/>
    <property type="match status" value="1"/>
</dbReference>
<sequence length="494" mass="55126">MKQKLLIILLFYIGIVSCSSDSDSPLEPSFTANPVELSYVNATSAEIEWGTTISNGNKDYAITYDIFLNDELLISKQSTIGYIFENLSPKTKYTGKVIIKDTNDKTETLNFEFETSASALTAFETNVSEITLNSAKLSWTSSSTQDQSDISYDIYINTELTAENISTNEFLLESLDKFTSYTVKIIAKSESANEPISSETTFTTMGSPPSDFPLTQTEVTSCYAIIAWDKVTVEDGSDFYFNLYLNGNLYADNLTSELKDLTLENLIPETEYVLTVEVIASNETSKEETITFTTEATTMVSDFEISLLDMTTKSVLVDWTDSYLEDGSRAEYHLYLDGEKVHGENTFLTTSSYRLENLNPNTNYTVRVVSEAPKTAGCGDQIKAREITFSTLPVYATHPTLAIEKATLYTLDSQYFPGQLNVKFNNSIDAVEITDFFVADREINSFVNYTSSISSEKLDIGHYTAVTQEKKGFVLIKDGGETYQLNFDITVESN</sequence>
<dbReference type="SUPFAM" id="SSF49265">
    <property type="entry name" value="Fibronectin type III"/>
    <property type="match status" value="2"/>
</dbReference>
<organism evidence="4 5">
    <name type="scientific">Zhouia spongiae</name>
    <dbReference type="NCBI Taxonomy" id="2202721"/>
    <lineage>
        <taxon>Bacteria</taxon>
        <taxon>Pseudomonadati</taxon>
        <taxon>Bacteroidota</taxon>
        <taxon>Flavobacteriia</taxon>
        <taxon>Flavobacteriales</taxon>
        <taxon>Flavobacteriaceae</taxon>
        <taxon>Zhouia</taxon>
    </lineage>
</organism>
<keyword evidence="5" id="KW-1185">Reference proteome</keyword>
<evidence type="ECO:0000313" key="5">
    <source>
        <dbReference type="Proteomes" id="UP000829476"/>
    </source>
</evidence>
<dbReference type="Proteomes" id="UP000829476">
    <property type="component" value="Chromosome"/>
</dbReference>
<gene>
    <name evidence="4" type="ORF">MQE36_02830</name>
</gene>
<dbReference type="Pfam" id="PF00041">
    <property type="entry name" value="fn3"/>
    <property type="match status" value="2"/>
</dbReference>
<dbReference type="PANTHER" id="PTHR46708">
    <property type="entry name" value="TENASCIN"/>
    <property type="match status" value="1"/>
</dbReference>
<feature type="chain" id="PRO_5046997140" evidence="2">
    <location>
        <begin position="22"/>
        <end position="494"/>
    </location>
</feature>
<dbReference type="EMBL" id="CP094326">
    <property type="protein sequence ID" value="UNY99287.1"/>
    <property type="molecule type" value="Genomic_DNA"/>
</dbReference>
<dbReference type="InterPro" id="IPR050991">
    <property type="entry name" value="ECM_Regulatory_Proteins"/>
</dbReference>
<evidence type="ECO:0000313" key="4">
    <source>
        <dbReference type="EMBL" id="UNY99287.1"/>
    </source>
</evidence>
<proteinExistence type="predicted"/>
<evidence type="ECO:0000256" key="2">
    <source>
        <dbReference type="SAM" id="SignalP"/>
    </source>
</evidence>
<evidence type="ECO:0000256" key="1">
    <source>
        <dbReference type="ARBA" id="ARBA00022737"/>
    </source>
</evidence>
<feature type="signal peptide" evidence="2">
    <location>
        <begin position="1"/>
        <end position="21"/>
    </location>
</feature>
<dbReference type="InterPro" id="IPR013783">
    <property type="entry name" value="Ig-like_fold"/>
</dbReference>
<keyword evidence="1" id="KW-0677">Repeat</keyword>
<feature type="domain" description="Fibronectin type-III" evidence="3">
    <location>
        <begin position="299"/>
        <end position="394"/>
    </location>
</feature>
<keyword evidence="2" id="KW-0732">Signal</keyword>
<reference evidence="4 5" key="1">
    <citation type="journal article" date="2018" name="Int. J. Syst. Evol. Microbiol.">
        <title>Zhouia spongiae sp. nov., isolated from a marine sponge.</title>
        <authorList>
            <person name="Zhuang L."/>
            <person name="Lin B."/>
            <person name="Qin F."/>
            <person name="Luo L."/>
        </authorList>
    </citation>
    <scope>NUCLEOTIDE SEQUENCE [LARGE SCALE GENOMIC DNA]</scope>
    <source>
        <strain evidence="4 5">HN-Y44</strain>
    </source>
</reference>
<protein>
    <submittedName>
        <fullName evidence="4">Fibronectin type III domain-containing protein</fullName>
    </submittedName>
</protein>
<dbReference type="PROSITE" id="PS51257">
    <property type="entry name" value="PROKAR_LIPOPROTEIN"/>
    <property type="match status" value="1"/>
</dbReference>
<dbReference type="InterPro" id="IPR036116">
    <property type="entry name" value="FN3_sf"/>
</dbReference>